<dbReference type="EMBL" id="CP119316">
    <property type="protein sequence ID" value="WEK47067.1"/>
    <property type="molecule type" value="Genomic_DNA"/>
</dbReference>
<protein>
    <submittedName>
        <fullName evidence="2">TraB/GumN family protein</fullName>
    </submittedName>
</protein>
<evidence type="ECO:0000313" key="3">
    <source>
        <dbReference type="Proteomes" id="UP001218362"/>
    </source>
</evidence>
<accession>A0AAJ5X738</accession>
<dbReference type="PANTHER" id="PTHR40590:SF1">
    <property type="entry name" value="CYTOPLASMIC PROTEIN"/>
    <property type="match status" value="1"/>
</dbReference>
<dbReference type="CDD" id="cd14789">
    <property type="entry name" value="Tiki"/>
    <property type="match status" value="1"/>
</dbReference>
<feature type="chain" id="PRO_5042583789" evidence="1">
    <location>
        <begin position="28"/>
        <end position="302"/>
    </location>
</feature>
<dbReference type="Proteomes" id="UP001218362">
    <property type="component" value="Chromosome"/>
</dbReference>
<evidence type="ECO:0000313" key="2">
    <source>
        <dbReference type="EMBL" id="WEK47067.1"/>
    </source>
</evidence>
<dbReference type="KEGG" id="acob:P0Y56_01925"/>
<dbReference type="InterPro" id="IPR002816">
    <property type="entry name" value="TraB/PrgY/GumN_fam"/>
</dbReference>
<sequence length="302" mass="32959">MITGLRRIAALLACAFALLLGVSAASASSTPEAGMKIHGGPAVWQVSDKDTTIYLFGTIHFLPQDVQWLDDDLRHTLQSSDELVTELDPTKDGDLSGLMAEKGYLPAGENLRDKLAPADRMAFEALLVSLGIPIEQFDRYKPWTAGLYLSVLMTKLSGFDPDQGVEQVVEDTVPDGIRRSALETVQFQIELFNGLSADEQLTYLNQIVASAPTLKQDLSSMLEQWRAGNAKGLAALINSEESDPAIYKHILTDRNAMWAKWIKARMAQPGTVFIAVGAGHLAGKGSVQDQLRKLGLKTKRVH</sequence>
<dbReference type="AlphaFoldDB" id="A0AAJ5X738"/>
<evidence type="ECO:0000256" key="1">
    <source>
        <dbReference type="SAM" id="SignalP"/>
    </source>
</evidence>
<feature type="signal peptide" evidence="1">
    <location>
        <begin position="1"/>
        <end position="27"/>
    </location>
</feature>
<dbReference type="PANTHER" id="PTHR40590">
    <property type="entry name" value="CYTOPLASMIC PROTEIN-RELATED"/>
    <property type="match status" value="1"/>
</dbReference>
<gene>
    <name evidence="2" type="ORF">P0Y56_01925</name>
</gene>
<proteinExistence type="predicted"/>
<dbReference type="InterPro" id="IPR047111">
    <property type="entry name" value="YbaP-like"/>
</dbReference>
<organism evidence="2 3">
    <name type="scientific">Candidatus Andeanibacterium colombiense</name>
    <dbReference type="NCBI Taxonomy" id="3121345"/>
    <lineage>
        <taxon>Bacteria</taxon>
        <taxon>Pseudomonadati</taxon>
        <taxon>Pseudomonadota</taxon>
        <taxon>Alphaproteobacteria</taxon>
        <taxon>Sphingomonadales</taxon>
        <taxon>Sphingomonadaceae</taxon>
        <taxon>Candidatus Andeanibacterium</taxon>
    </lineage>
</organism>
<reference evidence="2" key="1">
    <citation type="submission" date="2023-03" db="EMBL/GenBank/DDBJ databases">
        <title>Andean soil-derived lignocellulolytic bacterial consortium as a source of novel taxa and putative plastic-active enzymes.</title>
        <authorList>
            <person name="Diaz-Garcia L."/>
            <person name="Chuvochina M."/>
            <person name="Feuerriegel G."/>
            <person name="Bunk B."/>
            <person name="Sproer C."/>
            <person name="Streit W.R."/>
            <person name="Rodriguez L.M."/>
            <person name="Overmann J."/>
            <person name="Jimenez D.J."/>
        </authorList>
    </citation>
    <scope>NUCLEOTIDE SEQUENCE</scope>
    <source>
        <strain evidence="2">MAG 26</strain>
    </source>
</reference>
<keyword evidence="1" id="KW-0732">Signal</keyword>
<dbReference type="Pfam" id="PF01963">
    <property type="entry name" value="TraB_PrgY_gumN"/>
    <property type="match status" value="1"/>
</dbReference>
<name>A0AAJ5X738_9SPHN</name>